<gene>
    <name evidence="2" type="primary">ORF_118</name>
    <name evidence="2" type="ORF">S-TIM4_ORF_118</name>
</gene>
<name>A0A345AWH1_9CAUD</name>
<reference evidence="2 3" key="1">
    <citation type="journal article" date="2011" name="Nature">
        <title>Genomic island variability facilitates Prochlorococcus-virus coexistence.</title>
        <authorList>
            <person name="Avrani S."/>
            <person name="Wurtzel O."/>
            <person name="Sharon I."/>
            <person name="Sorek R."/>
            <person name="Lindell D."/>
        </authorList>
    </citation>
    <scope>NUCLEOTIDE SEQUENCE [LARGE SCALE GENOMIC DNA]</scope>
</reference>
<keyword evidence="1" id="KW-0812">Transmembrane</keyword>
<dbReference type="RefSeq" id="YP_009806375.1">
    <property type="nucleotide sequence ID" value="NC_048015.1"/>
</dbReference>
<evidence type="ECO:0000313" key="3">
    <source>
        <dbReference type="Proteomes" id="UP000257501"/>
    </source>
</evidence>
<evidence type="ECO:0000313" key="2">
    <source>
        <dbReference type="EMBL" id="AXF41254.1"/>
    </source>
</evidence>
<protein>
    <submittedName>
        <fullName evidence="2">Uncharacterized protein</fullName>
    </submittedName>
</protein>
<dbReference type="GeneID" id="54997233"/>
<accession>A0A345AWH1</accession>
<keyword evidence="3" id="KW-1185">Reference proteome</keyword>
<evidence type="ECO:0000256" key="1">
    <source>
        <dbReference type="SAM" id="Phobius"/>
    </source>
</evidence>
<dbReference type="EMBL" id="MH512890">
    <property type="protein sequence ID" value="AXF41254.1"/>
    <property type="molecule type" value="Genomic_DNA"/>
</dbReference>
<organism evidence="2 3">
    <name type="scientific">Cyanophage S-TIM4</name>
    <dbReference type="NCBI Taxonomy" id="1048189"/>
    <lineage>
        <taxon>Viruses</taxon>
        <taxon>Duplodnaviria</taxon>
        <taxon>Heunggongvirae</taxon>
        <taxon>Uroviricota</taxon>
        <taxon>Caudoviricetes</taxon>
        <taxon>Pantevenvirales</taxon>
        <taxon>Kyanoviridae</taxon>
        <taxon>Thaumasvirus</taxon>
        <taxon>Thaumasvirus stim4</taxon>
    </lineage>
</organism>
<dbReference type="Proteomes" id="UP000257501">
    <property type="component" value="Segment"/>
</dbReference>
<keyword evidence="1" id="KW-1133">Transmembrane helix</keyword>
<keyword evidence="1" id="KW-0472">Membrane</keyword>
<feature type="transmembrane region" description="Helical" evidence="1">
    <location>
        <begin position="28"/>
        <end position="48"/>
    </location>
</feature>
<dbReference type="KEGG" id="vg:54997233"/>
<proteinExistence type="predicted"/>
<sequence length="55" mass="6101">MFFASHPSVYTLPGTWEPQPDVLYNPTLLISLGSTAFAIGAIVSILAVRRKRKRI</sequence>